<evidence type="ECO:0000259" key="7">
    <source>
        <dbReference type="PROSITE" id="PS50089"/>
    </source>
</evidence>
<sequence length="221" mass="23239">MNVNDAYAPTTATATATATIVIRPPPPFPAPPRSVDLSALEFILGLMAVISIPALIYTFFFAIKCPPDPFRPRRQRSSSGESSARQSSATVASGDGGGEAASNVKYNKERHGKEIGGECPVCLSVFADGEEVKVLNPCSHAFHTSCIDMWLSTSNSSCPVCRASVVVKRPTPTTTAPTSTSTSTSTSTRPTSTTTTTNNNNRSRSSAADMHQGLPDASNLV</sequence>
<comment type="caution">
    <text evidence="8">The sequence shown here is derived from an EMBL/GenBank/DDBJ whole genome shotgun (WGS) entry which is preliminary data.</text>
</comment>
<feature type="region of interest" description="Disordered" evidence="5">
    <location>
        <begin position="71"/>
        <end position="102"/>
    </location>
</feature>
<dbReference type="AlphaFoldDB" id="A0A2P5APR2"/>
<dbReference type="UniPathway" id="UPA00143"/>
<dbReference type="PANTHER" id="PTHR45676">
    <property type="entry name" value="RING-H2 FINGER PROTEIN ATL51-RELATED"/>
    <property type="match status" value="1"/>
</dbReference>
<keyword evidence="6" id="KW-0812">Transmembrane</keyword>
<feature type="transmembrane region" description="Helical" evidence="6">
    <location>
        <begin position="42"/>
        <end position="63"/>
    </location>
</feature>
<dbReference type="OrthoDB" id="8062037at2759"/>
<dbReference type="Pfam" id="PF13639">
    <property type="entry name" value="zf-RING_2"/>
    <property type="match status" value="1"/>
</dbReference>
<proteinExistence type="predicted"/>
<keyword evidence="9" id="KW-1185">Reference proteome</keyword>
<keyword evidence="3" id="KW-0862">Zinc</keyword>
<keyword evidence="6" id="KW-0472">Membrane</keyword>
<dbReference type="InterPro" id="IPR001841">
    <property type="entry name" value="Znf_RING"/>
</dbReference>
<dbReference type="PROSITE" id="PS50089">
    <property type="entry name" value="ZF_RING_2"/>
    <property type="match status" value="1"/>
</dbReference>
<dbReference type="InterPro" id="IPR013083">
    <property type="entry name" value="Znf_RING/FYVE/PHD"/>
</dbReference>
<organism evidence="8 9">
    <name type="scientific">Parasponia andersonii</name>
    <name type="common">Sponia andersonii</name>
    <dbReference type="NCBI Taxonomy" id="3476"/>
    <lineage>
        <taxon>Eukaryota</taxon>
        <taxon>Viridiplantae</taxon>
        <taxon>Streptophyta</taxon>
        <taxon>Embryophyta</taxon>
        <taxon>Tracheophyta</taxon>
        <taxon>Spermatophyta</taxon>
        <taxon>Magnoliopsida</taxon>
        <taxon>eudicotyledons</taxon>
        <taxon>Gunneridae</taxon>
        <taxon>Pentapetalae</taxon>
        <taxon>rosids</taxon>
        <taxon>fabids</taxon>
        <taxon>Rosales</taxon>
        <taxon>Cannabaceae</taxon>
        <taxon>Parasponia</taxon>
    </lineage>
</organism>
<keyword evidence="1" id="KW-0479">Metal-binding</keyword>
<dbReference type="GO" id="GO:0008270">
    <property type="term" value="F:zinc ion binding"/>
    <property type="evidence" value="ECO:0007669"/>
    <property type="project" value="UniProtKB-KW"/>
</dbReference>
<feature type="domain" description="RING-type" evidence="7">
    <location>
        <begin position="119"/>
        <end position="162"/>
    </location>
</feature>
<feature type="compositionally biased region" description="Low complexity" evidence="5">
    <location>
        <begin position="77"/>
        <end position="89"/>
    </location>
</feature>
<evidence type="ECO:0000256" key="6">
    <source>
        <dbReference type="SAM" id="Phobius"/>
    </source>
</evidence>
<dbReference type="Proteomes" id="UP000237105">
    <property type="component" value="Unassembled WGS sequence"/>
</dbReference>
<dbReference type="GO" id="GO:0016567">
    <property type="term" value="P:protein ubiquitination"/>
    <property type="evidence" value="ECO:0007669"/>
    <property type="project" value="UniProtKB-UniPathway"/>
</dbReference>
<dbReference type="SMART" id="SM00744">
    <property type="entry name" value="RINGv"/>
    <property type="match status" value="1"/>
</dbReference>
<keyword evidence="2 4" id="KW-0863">Zinc-finger</keyword>
<evidence type="ECO:0000256" key="1">
    <source>
        <dbReference type="ARBA" id="ARBA00022723"/>
    </source>
</evidence>
<dbReference type="SMART" id="SM00184">
    <property type="entry name" value="RING"/>
    <property type="match status" value="1"/>
</dbReference>
<dbReference type="InterPro" id="IPR011016">
    <property type="entry name" value="Znf_RING-CH"/>
</dbReference>
<evidence type="ECO:0000256" key="3">
    <source>
        <dbReference type="ARBA" id="ARBA00022833"/>
    </source>
</evidence>
<feature type="compositionally biased region" description="Low complexity" evidence="5">
    <location>
        <begin position="170"/>
        <end position="208"/>
    </location>
</feature>
<name>A0A2P5APR2_PARAD</name>
<dbReference type="Gene3D" id="3.30.40.10">
    <property type="entry name" value="Zinc/RING finger domain, C3HC4 (zinc finger)"/>
    <property type="match status" value="1"/>
</dbReference>
<evidence type="ECO:0000313" key="9">
    <source>
        <dbReference type="Proteomes" id="UP000237105"/>
    </source>
</evidence>
<dbReference type="EMBL" id="JXTB01000491">
    <property type="protein sequence ID" value="PON38555.1"/>
    <property type="molecule type" value="Genomic_DNA"/>
</dbReference>
<evidence type="ECO:0000256" key="2">
    <source>
        <dbReference type="ARBA" id="ARBA00022771"/>
    </source>
</evidence>
<dbReference type="SUPFAM" id="SSF57850">
    <property type="entry name" value="RING/U-box"/>
    <property type="match status" value="1"/>
</dbReference>
<evidence type="ECO:0000313" key="8">
    <source>
        <dbReference type="EMBL" id="PON38555.1"/>
    </source>
</evidence>
<dbReference type="PANTHER" id="PTHR45676:SF88">
    <property type="entry name" value="RING-H2 FINGER PROTEIN ATL33"/>
    <property type="match status" value="1"/>
</dbReference>
<gene>
    <name evidence="8" type="ORF">PanWU01x14_311370</name>
</gene>
<protein>
    <submittedName>
        <fullName evidence="8">43kDa postsynaptic protein</fullName>
    </submittedName>
</protein>
<keyword evidence="6" id="KW-1133">Transmembrane helix</keyword>
<feature type="region of interest" description="Disordered" evidence="5">
    <location>
        <begin position="170"/>
        <end position="221"/>
    </location>
</feature>
<evidence type="ECO:0000256" key="4">
    <source>
        <dbReference type="PROSITE-ProRule" id="PRU00175"/>
    </source>
</evidence>
<reference evidence="9" key="1">
    <citation type="submission" date="2016-06" db="EMBL/GenBank/DDBJ databases">
        <title>Parallel loss of symbiosis genes in relatives of nitrogen-fixing non-legume Parasponia.</title>
        <authorList>
            <person name="Van Velzen R."/>
            <person name="Holmer R."/>
            <person name="Bu F."/>
            <person name="Rutten L."/>
            <person name="Van Zeijl A."/>
            <person name="Liu W."/>
            <person name="Santuari L."/>
            <person name="Cao Q."/>
            <person name="Sharma T."/>
            <person name="Shen D."/>
            <person name="Roswanjaya Y."/>
            <person name="Wardhani T."/>
            <person name="Kalhor M.S."/>
            <person name="Jansen J."/>
            <person name="Van den Hoogen J."/>
            <person name="Gungor B."/>
            <person name="Hartog M."/>
            <person name="Hontelez J."/>
            <person name="Verver J."/>
            <person name="Yang W.-C."/>
            <person name="Schijlen E."/>
            <person name="Repin R."/>
            <person name="Schilthuizen M."/>
            <person name="Schranz E."/>
            <person name="Heidstra R."/>
            <person name="Miyata K."/>
            <person name="Fedorova E."/>
            <person name="Kohlen W."/>
            <person name="Bisseling T."/>
            <person name="Smit S."/>
            <person name="Geurts R."/>
        </authorList>
    </citation>
    <scope>NUCLEOTIDE SEQUENCE [LARGE SCALE GENOMIC DNA]</scope>
    <source>
        <strain evidence="9">cv. WU1-14</strain>
    </source>
</reference>
<dbReference type="CDD" id="cd16461">
    <property type="entry name" value="RING-H2_EL5-like"/>
    <property type="match status" value="1"/>
</dbReference>
<evidence type="ECO:0000256" key="5">
    <source>
        <dbReference type="SAM" id="MobiDB-lite"/>
    </source>
</evidence>
<accession>A0A2P5APR2</accession>